<gene>
    <name evidence="1" type="ORF">MU848_17295</name>
</gene>
<evidence type="ECO:0000313" key="1">
    <source>
        <dbReference type="EMBL" id="MCK0533348.1"/>
    </source>
</evidence>
<dbReference type="Proteomes" id="UP001203512">
    <property type="component" value="Unassembled WGS sequence"/>
</dbReference>
<keyword evidence="2" id="KW-1185">Reference proteome</keyword>
<dbReference type="Pfam" id="PF12441">
    <property type="entry name" value="CopG_antitoxin"/>
    <property type="match status" value="1"/>
</dbReference>
<name>A0ABT0E1U7_9SPHN</name>
<dbReference type="InterPro" id="IPR013321">
    <property type="entry name" value="Arc_rbn_hlx_hlx"/>
</dbReference>
<dbReference type="Gene3D" id="1.10.1220.10">
    <property type="entry name" value="Met repressor-like"/>
    <property type="match status" value="1"/>
</dbReference>
<proteinExistence type="predicted"/>
<dbReference type="EMBL" id="JALKHS010000020">
    <property type="protein sequence ID" value="MCK0533348.1"/>
    <property type="molecule type" value="Genomic_DNA"/>
</dbReference>
<protein>
    <submittedName>
        <fullName evidence="1">BrnA antitoxin family protein</fullName>
    </submittedName>
</protein>
<organism evidence="1 2">
    <name type="scientific">Sphingobium agri</name>
    <dbReference type="NCBI Taxonomy" id="2933566"/>
    <lineage>
        <taxon>Bacteria</taxon>
        <taxon>Pseudomonadati</taxon>
        <taxon>Pseudomonadota</taxon>
        <taxon>Alphaproteobacteria</taxon>
        <taxon>Sphingomonadales</taxon>
        <taxon>Sphingomonadaceae</taxon>
        <taxon>Sphingobium</taxon>
    </lineage>
</organism>
<evidence type="ECO:0000313" key="2">
    <source>
        <dbReference type="Proteomes" id="UP001203512"/>
    </source>
</evidence>
<dbReference type="InterPro" id="IPR022148">
    <property type="entry name" value="CopG_antitoxin"/>
</dbReference>
<dbReference type="RefSeq" id="WP_021239677.1">
    <property type="nucleotide sequence ID" value="NZ_JALKHS010000020.1"/>
</dbReference>
<accession>A0ABT0E1U7</accession>
<dbReference type="InterPro" id="IPR010985">
    <property type="entry name" value="Ribbon_hlx_hlx"/>
</dbReference>
<sequence length="84" mass="9387">MSKDKPLPLLSSDEEAEDFVGSADLTGYDLSALTPTRFEFSSKDARVNMRLPAELLEQVKATAASKGMPYQRFIRQALEQALHR</sequence>
<comment type="caution">
    <text evidence="1">The sequence shown here is derived from an EMBL/GenBank/DDBJ whole genome shotgun (WGS) entry which is preliminary data.</text>
</comment>
<dbReference type="SUPFAM" id="SSF47598">
    <property type="entry name" value="Ribbon-helix-helix"/>
    <property type="match status" value="1"/>
</dbReference>
<reference evidence="1 2" key="1">
    <citation type="submission" date="2022-04" db="EMBL/GenBank/DDBJ databases">
        <authorList>
            <person name="Huq M.A."/>
        </authorList>
    </citation>
    <scope>NUCLEOTIDE SEQUENCE [LARGE SCALE GENOMIC DNA]</scope>
    <source>
        <strain evidence="1 2">MAH-33</strain>
    </source>
</reference>